<protein>
    <submittedName>
        <fullName evidence="1">Uncharacterized protein</fullName>
    </submittedName>
</protein>
<dbReference type="Proteomes" id="UP000805193">
    <property type="component" value="Unassembled WGS sequence"/>
</dbReference>
<organism evidence="1 2">
    <name type="scientific">Ixodes persulcatus</name>
    <name type="common">Taiga tick</name>
    <dbReference type="NCBI Taxonomy" id="34615"/>
    <lineage>
        <taxon>Eukaryota</taxon>
        <taxon>Metazoa</taxon>
        <taxon>Ecdysozoa</taxon>
        <taxon>Arthropoda</taxon>
        <taxon>Chelicerata</taxon>
        <taxon>Arachnida</taxon>
        <taxon>Acari</taxon>
        <taxon>Parasitiformes</taxon>
        <taxon>Ixodida</taxon>
        <taxon>Ixodoidea</taxon>
        <taxon>Ixodidae</taxon>
        <taxon>Ixodinae</taxon>
        <taxon>Ixodes</taxon>
    </lineage>
</organism>
<dbReference type="EMBL" id="JABSTQ010010556">
    <property type="protein sequence ID" value="KAG0419966.1"/>
    <property type="molecule type" value="Genomic_DNA"/>
</dbReference>
<name>A0AC60PHM0_IXOPE</name>
<accession>A0AC60PHM0</accession>
<proteinExistence type="predicted"/>
<sequence length="722" mass="79781">MSLSGNRKKLLQYSLAQIEDCIRNEEFGRALAHFCVVFKLQPSAKDELKEAFLLAVGKHTAYLESRERWKELFDCYEELLKAYYTCEELHHSLGSLLFRHGHVKEAASSIRKALEINPNFTAARLSLDGLRTSLLERWHFQMLNDRSRNEAFRDAVAAAIARGHRKVLDIGAGTGLLSLFALSAGADKVYSCEVSPTSSEMARAIFEENGFGAEARIINKLSTELIIPGDLDERVSLVITETFDSGLFGEHVLKSLAHAWDCLLEQQPQVSDRLVEDALKLRECDLVSEESDEDPYTTERLSRIKHGYRCLSEPLNLISVNFNDRQDVQRLVEGVEWTEEVCCSQSGIFDAVCVWFRLEVGDTWLDTGPATETCWEQAIYPGPGVKVDAGDEVELHMVCKGHLSISYSTKQPSGLTRSPAQTIRLPSDMVRALNGQLRCSAMLAEEILSSGLSQTCNVLDLSQVPVLGLMLIREAASRRLTWMPNQDSKAFVSAFVEAHKLGGSVSTATELDTLCKGEGGKYDVLIIDAFESCGLLRHGVLEDVALLRKSCLTPTAIIVPCTIMVRAVLVESQTLEEQSRLVSDDRTLGYAVADSINVFEVRTQQDVNLSSLPHRQLTDVFTLFEINLSDVGLDLPVISAVRAVPVTQSGRASGFCYWFDAECQGGHVISSYSEEGTTSQAAVLLRDPHSVQLGTCLKVVGSCTDSTIDIWLDSVKATEAEH</sequence>
<gene>
    <name evidence="1" type="ORF">HPB47_003751</name>
</gene>
<keyword evidence="2" id="KW-1185">Reference proteome</keyword>
<reference evidence="1 2" key="1">
    <citation type="journal article" date="2020" name="Cell">
        <title>Large-Scale Comparative Analyses of Tick Genomes Elucidate Their Genetic Diversity and Vector Capacities.</title>
        <authorList>
            <consortium name="Tick Genome and Microbiome Consortium (TIGMIC)"/>
            <person name="Jia N."/>
            <person name="Wang J."/>
            <person name="Shi W."/>
            <person name="Du L."/>
            <person name="Sun Y."/>
            <person name="Zhan W."/>
            <person name="Jiang J.F."/>
            <person name="Wang Q."/>
            <person name="Zhang B."/>
            <person name="Ji P."/>
            <person name="Bell-Sakyi L."/>
            <person name="Cui X.M."/>
            <person name="Yuan T.T."/>
            <person name="Jiang B.G."/>
            <person name="Yang W.F."/>
            <person name="Lam T.T."/>
            <person name="Chang Q.C."/>
            <person name="Ding S.J."/>
            <person name="Wang X.J."/>
            <person name="Zhu J.G."/>
            <person name="Ruan X.D."/>
            <person name="Zhao L."/>
            <person name="Wei J.T."/>
            <person name="Ye R.Z."/>
            <person name="Que T.C."/>
            <person name="Du C.H."/>
            <person name="Zhou Y.H."/>
            <person name="Cheng J.X."/>
            <person name="Dai P.F."/>
            <person name="Guo W.B."/>
            <person name="Han X.H."/>
            <person name="Huang E.J."/>
            <person name="Li L.F."/>
            <person name="Wei W."/>
            <person name="Gao Y.C."/>
            <person name="Liu J.Z."/>
            <person name="Shao H.Z."/>
            <person name="Wang X."/>
            <person name="Wang C.C."/>
            <person name="Yang T.C."/>
            <person name="Huo Q.B."/>
            <person name="Li W."/>
            <person name="Chen H.Y."/>
            <person name="Chen S.E."/>
            <person name="Zhou L.G."/>
            <person name="Ni X.B."/>
            <person name="Tian J.H."/>
            <person name="Sheng Y."/>
            <person name="Liu T."/>
            <person name="Pan Y.S."/>
            <person name="Xia L.Y."/>
            <person name="Li J."/>
            <person name="Zhao F."/>
            <person name="Cao W.C."/>
        </authorList>
    </citation>
    <scope>NUCLEOTIDE SEQUENCE [LARGE SCALE GENOMIC DNA]</scope>
    <source>
        <strain evidence="1">Iper-2018</strain>
    </source>
</reference>
<comment type="caution">
    <text evidence="1">The sequence shown here is derived from an EMBL/GenBank/DDBJ whole genome shotgun (WGS) entry which is preliminary data.</text>
</comment>
<evidence type="ECO:0000313" key="2">
    <source>
        <dbReference type="Proteomes" id="UP000805193"/>
    </source>
</evidence>
<evidence type="ECO:0000313" key="1">
    <source>
        <dbReference type="EMBL" id="KAG0419966.1"/>
    </source>
</evidence>